<dbReference type="InterPro" id="IPR000843">
    <property type="entry name" value="HTH_LacI"/>
</dbReference>
<sequence length="305" mass="34920">MGKNKATMQDIADLCGVSVATVSYVINNSDKEHIKHDTRIKVLEAAKKLNYAPNINRCTTHPKSNLVGIIINWNKRNAPSKKMLYYDLAIELQMQLSLLGYDTIIATTKAFEEEADIISKRSLDAAFIIDIRSEEVRRVTRKYYVPIIFLDCEINDPLFCKIYPNYEAIISRAKRMLQEEDIFLIMEDILNEELKDIITNTIGAEKLFINDMKNDLREFLLKHQNEKGIVLGEILGLEVERYIRNDHIVVVTSLDNSKLLLPDTMTISIKNKTKAITAVKILEQLLRLVYVGTPCNKFLINPDAD</sequence>
<dbReference type="Proteomes" id="UP000184038">
    <property type="component" value="Unassembled WGS sequence"/>
</dbReference>
<dbReference type="SUPFAM" id="SSF47413">
    <property type="entry name" value="lambda repressor-like DNA-binding domains"/>
    <property type="match status" value="1"/>
</dbReference>
<dbReference type="Gene3D" id="1.10.260.40">
    <property type="entry name" value="lambda repressor-like DNA-binding domains"/>
    <property type="match status" value="1"/>
</dbReference>
<evidence type="ECO:0000256" key="1">
    <source>
        <dbReference type="ARBA" id="ARBA00023015"/>
    </source>
</evidence>
<accession>A0A1M7EK60</accession>
<dbReference type="OrthoDB" id="9775106at2"/>
<organism evidence="5 6">
    <name type="scientific">Anaerosporobacter mobilis DSM 15930</name>
    <dbReference type="NCBI Taxonomy" id="1120996"/>
    <lineage>
        <taxon>Bacteria</taxon>
        <taxon>Bacillati</taxon>
        <taxon>Bacillota</taxon>
        <taxon>Clostridia</taxon>
        <taxon>Lachnospirales</taxon>
        <taxon>Lachnospiraceae</taxon>
        <taxon>Anaerosporobacter</taxon>
    </lineage>
</organism>
<dbReference type="Gene3D" id="3.40.50.2300">
    <property type="match status" value="1"/>
</dbReference>
<evidence type="ECO:0000256" key="2">
    <source>
        <dbReference type="ARBA" id="ARBA00023125"/>
    </source>
</evidence>
<feature type="domain" description="HTH lacI-type" evidence="4">
    <location>
        <begin position="6"/>
        <end position="54"/>
    </location>
</feature>
<protein>
    <submittedName>
        <fullName evidence="5">Regulatory protein, lacI family</fullName>
    </submittedName>
</protein>
<dbReference type="STRING" id="1120996.SAMN02746066_00014"/>
<dbReference type="SMART" id="SM00354">
    <property type="entry name" value="HTH_LACI"/>
    <property type="match status" value="1"/>
</dbReference>
<reference evidence="5 6" key="1">
    <citation type="submission" date="2016-11" db="EMBL/GenBank/DDBJ databases">
        <authorList>
            <person name="Jaros S."/>
            <person name="Januszkiewicz K."/>
            <person name="Wedrychowicz H."/>
        </authorList>
    </citation>
    <scope>NUCLEOTIDE SEQUENCE [LARGE SCALE GENOMIC DNA]</scope>
    <source>
        <strain evidence="5 6">DSM 15930</strain>
    </source>
</reference>
<dbReference type="EMBL" id="FRCP01000005">
    <property type="protein sequence ID" value="SHL91749.1"/>
    <property type="molecule type" value="Genomic_DNA"/>
</dbReference>
<keyword evidence="2" id="KW-0238">DNA-binding</keyword>
<dbReference type="AlphaFoldDB" id="A0A1M7EK60"/>
<dbReference type="PANTHER" id="PTHR30146">
    <property type="entry name" value="LACI-RELATED TRANSCRIPTIONAL REPRESSOR"/>
    <property type="match status" value="1"/>
</dbReference>
<dbReference type="GO" id="GO:0000976">
    <property type="term" value="F:transcription cis-regulatory region binding"/>
    <property type="evidence" value="ECO:0007669"/>
    <property type="project" value="TreeGrafter"/>
</dbReference>
<evidence type="ECO:0000313" key="6">
    <source>
        <dbReference type="Proteomes" id="UP000184038"/>
    </source>
</evidence>
<dbReference type="PANTHER" id="PTHR30146:SF148">
    <property type="entry name" value="HTH-TYPE TRANSCRIPTIONAL REPRESSOR PURR-RELATED"/>
    <property type="match status" value="1"/>
</dbReference>
<dbReference type="GO" id="GO:0003700">
    <property type="term" value="F:DNA-binding transcription factor activity"/>
    <property type="evidence" value="ECO:0007669"/>
    <property type="project" value="TreeGrafter"/>
</dbReference>
<evidence type="ECO:0000259" key="4">
    <source>
        <dbReference type="PROSITE" id="PS50932"/>
    </source>
</evidence>
<dbReference type="RefSeq" id="WP_073281501.1">
    <property type="nucleotide sequence ID" value="NZ_FRCP01000005.1"/>
</dbReference>
<dbReference type="CDD" id="cd01392">
    <property type="entry name" value="HTH_LacI"/>
    <property type="match status" value="1"/>
</dbReference>
<dbReference type="InterPro" id="IPR010982">
    <property type="entry name" value="Lambda_DNA-bd_dom_sf"/>
</dbReference>
<dbReference type="Pfam" id="PF00356">
    <property type="entry name" value="LacI"/>
    <property type="match status" value="1"/>
</dbReference>
<name>A0A1M7EK60_9FIRM</name>
<dbReference type="PROSITE" id="PS50932">
    <property type="entry name" value="HTH_LACI_2"/>
    <property type="match status" value="1"/>
</dbReference>
<keyword evidence="3" id="KW-0804">Transcription</keyword>
<evidence type="ECO:0000313" key="5">
    <source>
        <dbReference type="EMBL" id="SHL91749.1"/>
    </source>
</evidence>
<proteinExistence type="predicted"/>
<gene>
    <name evidence="5" type="ORF">SAMN02746066_00014</name>
</gene>
<evidence type="ECO:0000256" key="3">
    <source>
        <dbReference type="ARBA" id="ARBA00023163"/>
    </source>
</evidence>
<keyword evidence="1" id="KW-0805">Transcription regulation</keyword>
<keyword evidence="6" id="KW-1185">Reference proteome</keyword>